<dbReference type="InterPro" id="IPR019184">
    <property type="entry name" value="Uncharacterised_TM-17"/>
</dbReference>
<protein>
    <submittedName>
        <fullName evidence="7">Predicted protein</fullName>
    </submittedName>
</protein>
<feature type="transmembrane region" description="Helical" evidence="6">
    <location>
        <begin position="121"/>
        <end position="145"/>
    </location>
</feature>
<dbReference type="Pfam" id="PF09799">
    <property type="entry name" value="Transmemb_17"/>
    <property type="match status" value="1"/>
</dbReference>
<evidence type="ECO:0000256" key="6">
    <source>
        <dbReference type="SAM" id="Phobius"/>
    </source>
</evidence>
<evidence type="ECO:0000313" key="7">
    <source>
        <dbReference type="EMBL" id="EEH51108.1"/>
    </source>
</evidence>
<dbReference type="GO" id="GO:1905515">
    <property type="term" value="P:non-motile cilium assembly"/>
    <property type="evidence" value="ECO:0007669"/>
    <property type="project" value="TreeGrafter"/>
</dbReference>
<sequence length="209" mass="22863">MGDAAYARLNKRPLITSVSLAQYLYFAAMWDVVYFWTAALIMIYKGNALPYPNVGHNYWGLEFSYLFMYIVVEWLRLTLMGQGNAALSKKLVYRSLLITPIVIYMHVYYMVQQTYILEMEVLLNAISIATTGITFMSGWFVAMGLPDADADGMRWVGGGNGNYNGNNWRGGGAPTGAAAAAMRSPGRGPNGAQALSPPRATFTVTGGAN</sequence>
<feature type="region of interest" description="Disordered" evidence="5">
    <location>
        <begin position="174"/>
        <end position="209"/>
    </location>
</feature>
<name>C1N9Q2_MICPC</name>
<gene>
    <name evidence="7" type="ORF">MICPUCDRAFT_49281</name>
</gene>
<evidence type="ECO:0000256" key="2">
    <source>
        <dbReference type="ARBA" id="ARBA00022692"/>
    </source>
</evidence>
<feature type="transmembrane region" description="Helical" evidence="6">
    <location>
        <begin position="63"/>
        <end position="79"/>
    </location>
</feature>
<dbReference type="GO" id="GO:0016020">
    <property type="term" value="C:membrane"/>
    <property type="evidence" value="ECO:0007669"/>
    <property type="project" value="UniProtKB-SubCell"/>
</dbReference>
<organism evidence="8">
    <name type="scientific">Micromonas pusilla (strain CCMP1545)</name>
    <name type="common">Picoplanktonic green alga</name>
    <dbReference type="NCBI Taxonomy" id="564608"/>
    <lineage>
        <taxon>Eukaryota</taxon>
        <taxon>Viridiplantae</taxon>
        <taxon>Chlorophyta</taxon>
        <taxon>Mamiellophyceae</taxon>
        <taxon>Mamiellales</taxon>
        <taxon>Mamiellaceae</taxon>
        <taxon>Micromonas</taxon>
    </lineage>
</organism>
<keyword evidence="2 6" id="KW-0812">Transmembrane</keyword>
<reference evidence="7 8" key="1">
    <citation type="journal article" date="2009" name="Science">
        <title>Green evolution and dynamic adaptations revealed by genomes of the marine picoeukaryotes Micromonas.</title>
        <authorList>
            <person name="Worden A.Z."/>
            <person name="Lee J.H."/>
            <person name="Mock T."/>
            <person name="Rouze P."/>
            <person name="Simmons M.P."/>
            <person name="Aerts A.L."/>
            <person name="Allen A.E."/>
            <person name="Cuvelier M.L."/>
            <person name="Derelle E."/>
            <person name="Everett M.V."/>
            <person name="Foulon E."/>
            <person name="Grimwood J."/>
            <person name="Gundlach H."/>
            <person name="Henrissat B."/>
            <person name="Napoli C."/>
            <person name="McDonald S.M."/>
            <person name="Parker M.S."/>
            <person name="Rombauts S."/>
            <person name="Salamov A."/>
            <person name="Von Dassow P."/>
            <person name="Badger J.H."/>
            <person name="Coutinho P.M."/>
            <person name="Demir E."/>
            <person name="Dubchak I."/>
            <person name="Gentemann C."/>
            <person name="Eikrem W."/>
            <person name="Gready J.E."/>
            <person name="John U."/>
            <person name="Lanier W."/>
            <person name="Lindquist E.A."/>
            <person name="Lucas S."/>
            <person name="Mayer K.F."/>
            <person name="Moreau H."/>
            <person name="Not F."/>
            <person name="Otillar R."/>
            <person name="Panaud O."/>
            <person name="Pangilinan J."/>
            <person name="Paulsen I."/>
            <person name="Piegu B."/>
            <person name="Poliakov A."/>
            <person name="Robbens S."/>
            <person name="Schmutz J."/>
            <person name="Toulza E."/>
            <person name="Wyss T."/>
            <person name="Zelensky A."/>
            <person name="Zhou K."/>
            <person name="Armbrust E.V."/>
            <person name="Bhattacharya D."/>
            <person name="Goodenough U.W."/>
            <person name="Van de Peer Y."/>
            <person name="Grigoriev I.V."/>
        </authorList>
    </citation>
    <scope>NUCLEOTIDE SEQUENCE [LARGE SCALE GENOMIC DNA]</scope>
    <source>
        <strain evidence="7 8">CCMP1545</strain>
    </source>
</reference>
<feature type="transmembrane region" description="Helical" evidence="6">
    <location>
        <begin position="91"/>
        <end position="109"/>
    </location>
</feature>
<evidence type="ECO:0000256" key="5">
    <source>
        <dbReference type="SAM" id="MobiDB-lite"/>
    </source>
</evidence>
<dbReference type="GO" id="GO:0035869">
    <property type="term" value="C:ciliary transition zone"/>
    <property type="evidence" value="ECO:0007669"/>
    <property type="project" value="TreeGrafter"/>
</dbReference>
<evidence type="ECO:0000256" key="4">
    <source>
        <dbReference type="ARBA" id="ARBA00023136"/>
    </source>
</evidence>
<dbReference type="RefSeq" id="XP_003064774.1">
    <property type="nucleotide sequence ID" value="XM_003064728.1"/>
</dbReference>
<dbReference type="OrthoDB" id="262535at2759"/>
<dbReference type="PANTHER" id="PTHR13531:SF0">
    <property type="entry name" value="GEO07735P1-RELATED"/>
    <property type="match status" value="1"/>
</dbReference>
<keyword evidence="8" id="KW-1185">Reference proteome</keyword>
<evidence type="ECO:0000313" key="8">
    <source>
        <dbReference type="Proteomes" id="UP000001876"/>
    </source>
</evidence>
<dbReference type="AlphaFoldDB" id="C1N9Q2"/>
<proteinExistence type="predicted"/>
<evidence type="ECO:0000256" key="1">
    <source>
        <dbReference type="ARBA" id="ARBA00004141"/>
    </source>
</evidence>
<dbReference type="STRING" id="564608.C1N9Q2"/>
<feature type="compositionally biased region" description="Low complexity" evidence="5">
    <location>
        <begin position="175"/>
        <end position="187"/>
    </location>
</feature>
<accession>C1N9Q2</accession>
<keyword evidence="4 6" id="KW-0472">Membrane</keyword>
<keyword evidence="3 6" id="KW-1133">Transmembrane helix</keyword>
<dbReference type="KEGG" id="mpp:MICPUCDRAFT_49281"/>
<dbReference type="EMBL" id="GG663752">
    <property type="protein sequence ID" value="EEH51108.1"/>
    <property type="molecule type" value="Genomic_DNA"/>
</dbReference>
<feature type="transmembrane region" description="Helical" evidence="6">
    <location>
        <begin position="20"/>
        <end position="43"/>
    </location>
</feature>
<dbReference type="Proteomes" id="UP000001876">
    <property type="component" value="Unassembled WGS sequence"/>
</dbReference>
<dbReference type="PANTHER" id="PTHR13531">
    <property type="entry name" value="GEO07735P1-RELATED-RELATED"/>
    <property type="match status" value="1"/>
</dbReference>
<comment type="subcellular location">
    <subcellularLocation>
        <location evidence="1">Membrane</location>
        <topology evidence="1">Multi-pass membrane protein</topology>
    </subcellularLocation>
</comment>
<dbReference type="GeneID" id="9690095"/>
<evidence type="ECO:0000256" key="3">
    <source>
        <dbReference type="ARBA" id="ARBA00022989"/>
    </source>
</evidence>